<feature type="transmembrane region" description="Helical" evidence="1">
    <location>
        <begin position="30"/>
        <end position="50"/>
    </location>
</feature>
<protein>
    <recommendedName>
        <fullName evidence="4">Secreted protein</fullName>
    </recommendedName>
</protein>
<name>A0ABW4Q2V3_9MICC</name>
<organism evidence="2 3">
    <name type="scientific">Arthrobacter flavus</name>
    <dbReference type="NCBI Taxonomy" id="95172"/>
    <lineage>
        <taxon>Bacteria</taxon>
        <taxon>Bacillati</taxon>
        <taxon>Actinomycetota</taxon>
        <taxon>Actinomycetes</taxon>
        <taxon>Micrococcales</taxon>
        <taxon>Micrococcaceae</taxon>
        <taxon>Arthrobacter</taxon>
    </lineage>
</organism>
<dbReference type="Proteomes" id="UP001597307">
    <property type="component" value="Unassembled WGS sequence"/>
</dbReference>
<keyword evidence="1" id="KW-0472">Membrane</keyword>
<keyword evidence="1" id="KW-1133">Transmembrane helix</keyword>
<feature type="transmembrane region" description="Helical" evidence="1">
    <location>
        <begin position="7"/>
        <end position="24"/>
    </location>
</feature>
<keyword evidence="3" id="KW-1185">Reference proteome</keyword>
<evidence type="ECO:0000256" key="1">
    <source>
        <dbReference type="SAM" id="Phobius"/>
    </source>
</evidence>
<comment type="caution">
    <text evidence="2">The sequence shown here is derived from an EMBL/GenBank/DDBJ whole genome shotgun (WGS) entry which is preliminary data.</text>
</comment>
<gene>
    <name evidence="2" type="ORF">ACFSFX_03585</name>
</gene>
<keyword evidence="1" id="KW-0812">Transmembrane</keyword>
<accession>A0ABW4Q2V3</accession>
<evidence type="ECO:0000313" key="2">
    <source>
        <dbReference type="EMBL" id="MFD1845676.1"/>
    </source>
</evidence>
<evidence type="ECO:0000313" key="3">
    <source>
        <dbReference type="Proteomes" id="UP001597307"/>
    </source>
</evidence>
<evidence type="ECO:0008006" key="4">
    <source>
        <dbReference type="Google" id="ProtNLM"/>
    </source>
</evidence>
<dbReference type="RefSeq" id="WP_343877479.1">
    <property type="nucleotide sequence ID" value="NZ_BAAAIJ010000005.1"/>
</dbReference>
<reference evidence="3" key="1">
    <citation type="journal article" date="2019" name="Int. J. Syst. Evol. Microbiol.">
        <title>The Global Catalogue of Microorganisms (GCM) 10K type strain sequencing project: providing services to taxonomists for standard genome sequencing and annotation.</title>
        <authorList>
            <consortium name="The Broad Institute Genomics Platform"/>
            <consortium name="The Broad Institute Genome Sequencing Center for Infectious Disease"/>
            <person name="Wu L."/>
            <person name="Ma J."/>
        </authorList>
    </citation>
    <scope>NUCLEOTIDE SEQUENCE [LARGE SCALE GENOMIC DNA]</scope>
    <source>
        <strain evidence="3">JCM 11496</strain>
    </source>
</reference>
<sequence length="62" mass="6155">MKTRTAISVVAGLVLIVVGISYGLSAVPLVGMLIAGAGLVIGGSAVYTAMRHRPTTTVGSAE</sequence>
<dbReference type="EMBL" id="JBHUGA010000008">
    <property type="protein sequence ID" value="MFD1845676.1"/>
    <property type="molecule type" value="Genomic_DNA"/>
</dbReference>
<proteinExistence type="predicted"/>